<organism evidence="16 17">
    <name type="scientific">Sphingomonas humi</name>
    <dbReference type="NCBI Taxonomy" id="335630"/>
    <lineage>
        <taxon>Bacteria</taxon>
        <taxon>Pseudomonadati</taxon>
        <taxon>Pseudomonadota</taxon>
        <taxon>Alphaproteobacteria</taxon>
        <taxon>Sphingomonadales</taxon>
        <taxon>Sphingomonadaceae</taxon>
        <taxon>Sphingomonas</taxon>
    </lineage>
</organism>
<dbReference type="EC" id="1.1.1.86" evidence="11"/>
<keyword evidence="9 11" id="KW-0100">Branched-chain amino acid biosynthesis</keyword>
<feature type="binding site" evidence="11 12">
    <location>
        <position position="231"/>
    </location>
    <ligand>
        <name>Mg(2+)</name>
        <dbReference type="ChEBI" id="CHEBI:18420"/>
        <label>2</label>
    </ligand>
</feature>
<keyword evidence="17" id="KW-1185">Reference proteome</keyword>
<evidence type="ECO:0000256" key="6">
    <source>
        <dbReference type="ARBA" id="ARBA00022723"/>
    </source>
</evidence>
<comment type="catalytic activity">
    <reaction evidence="11">
        <text>(2R,3R)-2,3-dihydroxy-3-methylpentanoate + NADP(+) = (S)-2-ethyl-2-hydroxy-3-oxobutanoate + NADPH + H(+)</text>
        <dbReference type="Rhea" id="RHEA:13493"/>
        <dbReference type="ChEBI" id="CHEBI:15378"/>
        <dbReference type="ChEBI" id="CHEBI:49256"/>
        <dbReference type="ChEBI" id="CHEBI:49258"/>
        <dbReference type="ChEBI" id="CHEBI:57783"/>
        <dbReference type="ChEBI" id="CHEBI:58349"/>
        <dbReference type="EC" id="1.1.1.86"/>
    </reaction>
</comment>
<evidence type="ECO:0000256" key="5">
    <source>
        <dbReference type="ARBA" id="ARBA00022605"/>
    </source>
</evidence>
<evidence type="ECO:0000256" key="9">
    <source>
        <dbReference type="ARBA" id="ARBA00023304"/>
    </source>
</evidence>
<protein>
    <recommendedName>
        <fullName evidence="11">Ketol-acid reductoisomerase (NADP(+))</fullName>
        <shortName evidence="11">KARI</shortName>
        <ecNumber evidence="11">1.1.1.86</ecNumber>
    </recommendedName>
    <alternativeName>
        <fullName evidence="11">Acetohydroxy-acid isomeroreductase</fullName>
        <shortName evidence="11">AHIR</shortName>
    </alternativeName>
    <alternativeName>
        <fullName evidence="11">Alpha-keto-beta-hydroxylacyl reductoisomerase</fullName>
    </alternativeName>
</protein>
<dbReference type="Gene3D" id="3.40.50.720">
    <property type="entry name" value="NAD(P)-binding Rossmann-like Domain"/>
    <property type="match status" value="1"/>
</dbReference>
<feature type="region of interest" description="Disordered" evidence="13">
    <location>
        <begin position="326"/>
        <end position="348"/>
    </location>
</feature>
<evidence type="ECO:0000256" key="8">
    <source>
        <dbReference type="ARBA" id="ARBA00023002"/>
    </source>
</evidence>
<dbReference type="SUPFAM" id="SSF48179">
    <property type="entry name" value="6-phosphogluconate dehydrogenase C-terminal domain-like"/>
    <property type="match status" value="1"/>
</dbReference>
<comment type="pathway">
    <text evidence="3 11">Amino-acid biosynthesis; L-isoleucine biosynthesis; L-isoleucine from 2-oxobutanoate: step 2/4.</text>
</comment>
<evidence type="ECO:0000256" key="12">
    <source>
        <dbReference type="PROSITE-ProRule" id="PRU01198"/>
    </source>
</evidence>
<keyword evidence="8 11" id="KW-0560">Oxidoreductase</keyword>
<comment type="similarity">
    <text evidence="4 11 12">Belongs to the ketol-acid reductoisomerase family.</text>
</comment>
<name>A0ABP7RCK5_9SPHN</name>
<evidence type="ECO:0000256" key="3">
    <source>
        <dbReference type="ARBA" id="ARBA00004885"/>
    </source>
</evidence>
<dbReference type="Gene3D" id="6.10.240.10">
    <property type="match status" value="1"/>
</dbReference>
<evidence type="ECO:0000256" key="4">
    <source>
        <dbReference type="ARBA" id="ARBA00010318"/>
    </source>
</evidence>
<dbReference type="NCBIfam" id="NF009940">
    <property type="entry name" value="PRK13403.1"/>
    <property type="match status" value="1"/>
</dbReference>
<dbReference type="InterPro" id="IPR013116">
    <property type="entry name" value="KARI_N"/>
</dbReference>
<proteinExistence type="inferred from homology"/>
<dbReference type="PANTHER" id="PTHR21371">
    <property type="entry name" value="KETOL-ACID REDUCTOISOMERASE, MITOCHONDRIAL"/>
    <property type="match status" value="1"/>
</dbReference>
<feature type="binding site" evidence="11 12">
    <location>
        <position position="227"/>
    </location>
    <ligand>
        <name>Mg(2+)</name>
        <dbReference type="ChEBI" id="CHEBI:18420"/>
        <label>2</label>
    </ligand>
</feature>
<dbReference type="Proteomes" id="UP001501310">
    <property type="component" value="Unassembled WGS sequence"/>
</dbReference>
<keyword evidence="7 11" id="KW-0460">Magnesium</keyword>
<dbReference type="PIRSF" id="PIRSF000116">
    <property type="entry name" value="IlvC_gammaproteo"/>
    <property type="match status" value="1"/>
</dbReference>
<dbReference type="PROSITE" id="PS51850">
    <property type="entry name" value="KARI_N"/>
    <property type="match status" value="1"/>
</dbReference>
<evidence type="ECO:0000256" key="10">
    <source>
        <dbReference type="ARBA" id="ARBA00049021"/>
    </source>
</evidence>
<evidence type="ECO:0000313" key="17">
    <source>
        <dbReference type="Proteomes" id="UP001501310"/>
    </source>
</evidence>
<feature type="binding site" evidence="11">
    <location>
        <begin position="25"/>
        <end position="28"/>
    </location>
    <ligand>
        <name>NADP(+)</name>
        <dbReference type="ChEBI" id="CHEBI:58349"/>
    </ligand>
</feature>
<dbReference type="InterPro" id="IPR036291">
    <property type="entry name" value="NAD(P)-bd_dom_sf"/>
</dbReference>
<comment type="function">
    <text evidence="1 11">Involved in the biosynthesis of branched-chain amino acids (BCAA). Catalyzes an alkyl-migration followed by a ketol-acid reduction of (S)-2-acetolactate (S2AL) to yield (R)-2,3-dihydroxy-isovalerate. In the isomerase reaction, S2AL is rearranged via a Mg-dependent methyl migration to produce 3-hydroxy-3-methyl-2-ketobutyrate (HMKB). In the reductase reaction, this 2-ketoacid undergoes a metal-dependent reduction by NADPH to yield (R)-2,3-dihydroxy-isovalerate.</text>
</comment>
<dbReference type="InterPro" id="IPR013023">
    <property type="entry name" value="KARI"/>
</dbReference>
<evidence type="ECO:0000256" key="13">
    <source>
        <dbReference type="SAM" id="MobiDB-lite"/>
    </source>
</evidence>
<comment type="cofactor">
    <cofactor evidence="11">
        <name>Mg(2+)</name>
        <dbReference type="ChEBI" id="CHEBI:18420"/>
    </cofactor>
    <text evidence="11">Binds 2 magnesium ions per subunit.</text>
</comment>
<feature type="binding site" evidence="11">
    <location>
        <position position="48"/>
    </location>
    <ligand>
        <name>NADP(+)</name>
        <dbReference type="ChEBI" id="CHEBI:58349"/>
    </ligand>
</feature>
<comment type="caution">
    <text evidence="11">Lacks conserved residue(s) required for the propagation of feature annotation.</text>
</comment>
<keyword evidence="6 11" id="KW-0479">Metal-binding</keyword>
<evidence type="ECO:0000256" key="7">
    <source>
        <dbReference type="ARBA" id="ARBA00022842"/>
    </source>
</evidence>
<dbReference type="RefSeq" id="WP_344708122.1">
    <property type="nucleotide sequence ID" value="NZ_BAAAZD010000001.1"/>
</dbReference>
<dbReference type="Pfam" id="PF07991">
    <property type="entry name" value="KARI_N"/>
    <property type="match status" value="1"/>
</dbReference>
<dbReference type="HAMAP" id="MF_00435">
    <property type="entry name" value="IlvC"/>
    <property type="match status" value="1"/>
</dbReference>
<keyword evidence="5 11" id="KW-0028">Amino-acid biosynthesis</keyword>
<feature type="active site" evidence="11">
    <location>
        <position position="108"/>
    </location>
</feature>
<dbReference type="EMBL" id="BAAAZD010000001">
    <property type="protein sequence ID" value="GAA3995603.1"/>
    <property type="molecule type" value="Genomic_DNA"/>
</dbReference>
<gene>
    <name evidence="16" type="primary">ilvC_1</name>
    <name evidence="11" type="synonym">ilvC</name>
    <name evidence="16" type="ORF">GCM10022211_00220</name>
</gene>
<dbReference type="NCBIfam" id="NF004017">
    <property type="entry name" value="PRK05479.1"/>
    <property type="match status" value="1"/>
</dbReference>
<evidence type="ECO:0000259" key="15">
    <source>
        <dbReference type="PROSITE" id="PS51851"/>
    </source>
</evidence>
<keyword evidence="11" id="KW-0521">NADP</keyword>
<dbReference type="PANTHER" id="PTHR21371:SF1">
    <property type="entry name" value="KETOL-ACID REDUCTOISOMERASE, MITOCHONDRIAL"/>
    <property type="match status" value="1"/>
</dbReference>
<feature type="binding site" evidence="11 12">
    <location>
        <position position="195"/>
    </location>
    <ligand>
        <name>Mg(2+)</name>
        <dbReference type="ChEBI" id="CHEBI:18420"/>
        <label>1</label>
    </ligand>
</feature>
<feature type="binding site" evidence="11 12">
    <location>
        <position position="191"/>
    </location>
    <ligand>
        <name>Mg(2+)</name>
        <dbReference type="ChEBI" id="CHEBI:18420"/>
        <label>2</label>
    </ligand>
</feature>
<comment type="pathway">
    <text evidence="2 11">Amino-acid biosynthesis; L-valine biosynthesis; L-valine from pyruvate: step 2/4.</text>
</comment>
<evidence type="ECO:0000313" key="16">
    <source>
        <dbReference type="EMBL" id="GAA3995603.1"/>
    </source>
</evidence>
<dbReference type="InterPro" id="IPR008927">
    <property type="entry name" value="6-PGluconate_DH-like_C_sf"/>
</dbReference>
<comment type="caution">
    <text evidence="16">The sequence shown here is derived from an EMBL/GenBank/DDBJ whole genome shotgun (WGS) entry which is preliminary data.</text>
</comment>
<comment type="catalytic activity">
    <reaction evidence="10 11">
        <text>(2R)-2,3-dihydroxy-3-methylbutanoate + NADP(+) = (2S)-2-acetolactate + NADPH + H(+)</text>
        <dbReference type="Rhea" id="RHEA:22068"/>
        <dbReference type="ChEBI" id="CHEBI:15378"/>
        <dbReference type="ChEBI" id="CHEBI:49072"/>
        <dbReference type="ChEBI" id="CHEBI:57783"/>
        <dbReference type="ChEBI" id="CHEBI:58349"/>
        <dbReference type="ChEBI" id="CHEBI:58476"/>
        <dbReference type="EC" id="1.1.1.86"/>
    </reaction>
</comment>
<accession>A0ABP7RCK5</accession>
<dbReference type="PROSITE" id="PS51851">
    <property type="entry name" value="KARI_C"/>
    <property type="match status" value="1"/>
</dbReference>
<dbReference type="NCBIfam" id="TIGR00465">
    <property type="entry name" value="ilvC"/>
    <property type="match status" value="1"/>
</dbReference>
<evidence type="ECO:0000256" key="11">
    <source>
        <dbReference type="HAMAP-Rule" id="MF_00435"/>
    </source>
</evidence>
<evidence type="ECO:0000256" key="2">
    <source>
        <dbReference type="ARBA" id="ARBA00004864"/>
    </source>
</evidence>
<feature type="domain" description="KARI N-terminal Rossmann" evidence="14">
    <location>
        <begin position="1"/>
        <end position="182"/>
    </location>
</feature>
<dbReference type="InterPro" id="IPR000506">
    <property type="entry name" value="KARI_C"/>
</dbReference>
<evidence type="ECO:0000256" key="1">
    <source>
        <dbReference type="ARBA" id="ARBA00002172"/>
    </source>
</evidence>
<reference evidence="17" key="1">
    <citation type="journal article" date="2019" name="Int. J. Syst. Evol. Microbiol.">
        <title>The Global Catalogue of Microorganisms (GCM) 10K type strain sequencing project: providing services to taxonomists for standard genome sequencing and annotation.</title>
        <authorList>
            <consortium name="The Broad Institute Genomics Platform"/>
            <consortium name="The Broad Institute Genome Sequencing Center for Infectious Disease"/>
            <person name="Wu L."/>
            <person name="Ma J."/>
        </authorList>
    </citation>
    <scope>NUCLEOTIDE SEQUENCE [LARGE SCALE GENOMIC DNA]</scope>
    <source>
        <strain evidence="17">JCM 16603</strain>
    </source>
</reference>
<feature type="binding site" evidence="11 12">
    <location>
        <position position="252"/>
    </location>
    <ligand>
        <name>substrate</name>
    </ligand>
</feature>
<feature type="binding site" evidence="11 12">
    <location>
        <position position="191"/>
    </location>
    <ligand>
        <name>Mg(2+)</name>
        <dbReference type="ChEBI" id="CHEBI:18420"/>
        <label>1</label>
    </ligand>
</feature>
<feature type="binding site" evidence="11">
    <location>
        <position position="134"/>
    </location>
    <ligand>
        <name>NADP(+)</name>
        <dbReference type="ChEBI" id="CHEBI:58349"/>
    </ligand>
</feature>
<dbReference type="SUPFAM" id="SSF51735">
    <property type="entry name" value="NAD(P)-binding Rossmann-fold domains"/>
    <property type="match status" value="1"/>
</dbReference>
<sequence>MERIYSDDDARTDALNGATIAVIGYGSQGRAHARNLRDSGYHVIVGARSGGEAERRAWADGFDTYPAAEAARAAKLVCLLTPDMSHRKVYAEDIAPNLQPGDALLVAHGFSVLYGEISPREDVDVILVAPKGPGDLVRREYEIGRGVPCIFAVEQDASGEARARALSYAKGIGGTRAGAIETSFREETETDLFGEQAVLCGGATELVAAGFKTLVDAGYKPEVAYFECLHELKLIVDLMYEGGFTKMLHFVSETAKYGDFVSGPRVINDETRARMGEVLADIQSGAFARQWIAENEAGKSEYQRMWDADLQQPIEQVGAKMRKQMAWLQQERSADAPGKAHQPQAKAA</sequence>
<dbReference type="Pfam" id="PF01450">
    <property type="entry name" value="KARI_C"/>
    <property type="match status" value="1"/>
</dbReference>
<evidence type="ECO:0000259" key="14">
    <source>
        <dbReference type="PROSITE" id="PS51850"/>
    </source>
</evidence>
<dbReference type="InterPro" id="IPR014359">
    <property type="entry name" value="KARI_prok"/>
</dbReference>
<feature type="domain" description="KARI C-terminal knotted" evidence="15">
    <location>
        <begin position="183"/>
        <end position="328"/>
    </location>
</feature>